<feature type="active site" description="Proton donor/acceptor" evidence="12">
    <location>
        <position position="145"/>
    </location>
</feature>
<dbReference type="SUPFAM" id="SSF51569">
    <property type="entry name" value="Aldolase"/>
    <property type="match status" value="1"/>
</dbReference>
<dbReference type="InterPro" id="IPR013785">
    <property type="entry name" value="Aldolase_TIM"/>
</dbReference>
<dbReference type="Gene3D" id="3.20.20.70">
    <property type="entry name" value="Aldolase class I"/>
    <property type="match status" value="1"/>
</dbReference>
<dbReference type="RefSeq" id="WP_380973421.1">
    <property type="nucleotide sequence ID" value="NZ_JBHTEF010000001.1"/>
</dbReference>
<sequence>MSTVAPTGTPDRTFGTLAPAMITPFHADGSLDADTAQVLARRMVDQGCDAILLSGTTGESPTTHQPEKDELTRSVVEAVGDRAFILCGAGSNDTAHAVRIAQNAQACGADGLLVVSPYYNRPSQAGLVAHVRAIAEATDLPIMLYDIPGRTGLAFSDAALDELATHPRIRAVKDATGQVSRGGERMRRTGLAYYSGDDGLNLAWLVEGASGCLSVVAHVAAAHYRRLIDLVDAGEWLEARELARTLAPLVRAVMGGGQGTVMAKCALHLQGVLPDPAVRLPLVAPAQEETAALREAMEALDLL</sequence>
<dbReference type="PROSITE" id="PS00666">
    <property type="entry name" value="DHDPS_2"/>
    <property type="match status" value="1"/>
</dbReference>
<reference evidence="15" key="1">
    <citation type="journal article" date="2019" name="Int. J. Syst. Evol. Microbiol.">
        <title>The Global Catalogue of Microorganisms (GCM) 10K type strain sequencing project: providing services to taxonomists for standard genome sequencing and annotation.</title>
        <authorList>
            <consortium name="The Broad Institute Genomics Platform"/>
            <consortium name="The Broad Institute Genome Sequencing Center for Infectious Disease"/>
            <person name="Wu L."/>
            <person name="Ma J."/>
        </authorList>
    </citation>
    <scope>NUCLEOTIDE SEQUENCE [LARGE SCALE GENOMIC DNA]</scope>
    <source>
        <strain evidence="15">CCUG 56698</strain>
    </source>
</reference>
<dbReference type="InterPro" id="IPR002220">
    <property type="entry name" value="DapA-like"/>
</dbReference>
<keyword evidence="6 12" id="KW-0028">Amino-acid biosynthesis</keyword>
<comment type="subunit">
    <text evidence="12">Homotetramer; dimer of dimers.</text>
</comment>
<evidence type="ECO:0000256" key="2">
    <source>
        <dbReference type="ARBA" id="ARBA00005120"/>
    </source>
</evidence>
<feature type="binding site" evidence="12">
    <location>
        <position position="57"/>
    </location>
    <ligand>
        <name>pyruvate</name>
        <dbReference type="ChEBI" id="CHEBI:15361"/>
    </ligand>
</feature>
<dbReference type="InterPro" id="IPR020625">
    <property type="entry name" value="Schiff_base-form_aldolases_AS"/>
</dbReference>
<evidence type="ECO:0000256" key="3">
    <source>
        <dbReference type="ARBA" id="ARBA00007592"/>
    </source>
</evidence>
<evidence type="ECO:0000313" key="14">
    <source>
        <dbReference type="EMBL" id="MFC7580870.1"/>
    </source>
</evidence>
<evidence type="ECO:0000256" key="10">
    <source>
        <dbReference type="ARBA" id="ARBA00023270"/>
    </source>
</evidence>
<dbReference type="PIRSF" id="PIRSF001365">
    <property type="entry name" value="DHDPS"/>
    <property type="match status" value="1"/>
</dbReference>
<gene>
    <name evidence="12 14" type="primary">dapA</name>
    <name evidence="14" type="ORF">ACFQWG_06620</name>
</gene>
<keyword evidence="7 12" id="KW-0220">Diaminopimelate biosynthesis</keyword>
<feature type="site" description="Part of a proton relay during catalysis" evidence="12">
    <location>
        <position position="119"/>
    </location>
</feature>
<dbReference type="PANTHER" id="PTHR12128:SF66">
    <property type="entry name" value="4-HYDROXY-2-OXOGLUTARATE ALDOLASE, MITOCHONDRIAL"/>
    <property type="match status" value="1"/>
</dbReference>
<keyword evidence="8 12" id="KW-0457">Lysine biosynthesis</keyword>
<comment type="similarity">
    <text evidence="3 12 13">Belongs to the DapA family.</text>
</comment>
<protein>
    <recommendedName>
        <fullName evidence="4 12">4-hydroxy-tetrahydrodipicolinate synthase</fullName>
        <shortName evidence="12">HTPA synthase</shortName>
        <ecNumber evidence="4 12">4.3.3.7</ecNumber>
    </recommendedName>
</protein>
<evidence type="ECO:0000256" key="13">
    <source>
        <dbReference type="PIRNR" id="PIRNR001365"/>
    </source>
</evidence>
<evidence type="ECO:0000256" key="6">
    <source>
        <dbReference type="ARBA" id="ARBA00022605"/>
    </source>
</evidence>
<evidence type="ECO:0000256" key="8">
    <source>
        <dbReference type="ARBA" id="ARBA00023154"/>
    </source>
</evidence>
<comment type="catalytic activity">
    <reaction evidence="11 12">
        <text>L-aspartate 4-semialdehyde + pyruvate = (2S,4S)-4-hydroxy-2,3,4,5-tetrahydrodipicolinate + H2O + H(+)</text>
        <dbReference type="Rhea" id="RHEA:34171"/>
        <dbReference type="ChEBI" id="CHEBI:15361"/>
        <dbReference type="ChEBI" id="CHEBI:15377"/>
        <dbReference type="ChEBI" id="CHEBI:15378"/>
        <dbReference type="ChEBI" id="CHEBI:67139"/>
        <dbReference type="ChEBI" id="CHEBI:537519"/>
        <dbReference type="EC" id="4.3.3.7"/>
    </reaction>
</comment>
<evidence type="ECO:0000256" key="1">
    <source>
        <dbReference type="ARBA" id="ARBA00003294"/>
    </source>
</evidence>
<dbReference type="Pfam" id="PF00701">
    <property type="entry name" value="DHDPS"/>
    <property type="match status" value="1"/>
</dbReference>
<dbReference type="InterPro" id="IPR020624">
    <property type="entry name" value="Schiff_base-form_aldolases_CS"/>
</dbReference>
<dbReference type="PRINTS" id="PR00146">
    <property type="entry name" value="DHPICSNTHASE"/>
</dbReference>
<feature type="active site" description="Schiff-base intermediate with substrate" evidence="12">
    <location>
        <position position="173"/>
    </location>
</feature>
<keyword evidence="5 12" id="KW-0963">Cytoplasm</keyword>
<evidence type="ECO:0000256" key="12">
    <source>
        <dbReference type="HAMAP-Rule" id="MF_00418"/>
    </source>
</evidence>
<comment type="caution">
    <text evidence="14">The sequence shown here is derived from an EMBL/GenBank/DDBJ whole genome shotgun (WGS) entry which is preliminary data.</text>
</comment>
<evidence type="ECO:0000256" key="7">
    <source>
        <dbReference type="ARBA" id="ARBA00022915"/>
    </source>
</evidence>
<dbReference type="HAMAP" id="MF_00418">
    <property type="entry name" value="DapA"/>
    <property type="match status" value="1"/>
</dbReference>
<dbReference type="PROSITE" id="PS00665">
    <property type="entry name" value="DHDPS_1"/>
    <property type="match status" value="1"/>
</dbReference>
<keyword evidence="15" id="KW-1185">Reference proteome</keyword>
<comment type="pathway">
    <text evidence="2 12">Amino-acid biosynthesis; L-lysine biosynthesis via DAP pathway; (S)-tetrahydrodipicolinate from L-aspartate: step 3/4.</text>
</comment>
<evidence type="ECO:0000256" key="9">
    <source>
        <dbReference type="ARBA" id="ARBA00023239"/>
    </source>
</evidence>
<dbReference type="GO" id="GO:0008840">
    <property type="term" value="F:4-hydroxy-tetrahydrodipicolinate synthase activity"/>
    <property type="evidence" value="ECO:0007669"/>
    <property type="project" value="UniProtKB-EC"/>
</dbReference>
<dbReference type="EC" id="4.3.3.7" evidence="4 12"/>
<dbReference type="NCBIfam" id="TIGR00674">
    <property type="entry name" value="dapA"/>
    <property type="match status" value="1"/>
</dbReference>
<organism evidence="14 15">
    <name type="scientific">Schaalia naturae</name>
    <dbReference type="NCBI Taxonomy" id="635203"/>
    <lineage>
        <taxon>Bacteria</taxon>
        <taxon>Bacillati</taxon>
        <taxon>Actinomycetota</taxon>
        <taxon>Actinomycetes</taxon>
        <taxon>Actinomycetales</taxon>
        <taxon>Actinomycetaceae</taxon>
        <taxon>Schaalia</taxon>
    </lineage>
</organism>
<dbReference type="SMART" id="SM01130">
    <property type="entry name" value="DHDPS"/>
    <property type="match status" value="1"/>
</dbReference>
<evidence type="ECO:0000256" key="11">
    <source>
        <dbReference type="ARBA" id="ARBA00047836"/>
    </source>
</evidence>
<accession>A0ABW2SL72</accession>
<comment type="caution">
    <text evidence="12">Was originally thought to be a dihydrodipicolinate synthase (DHDPS), catalyzing the condensation of (S)-aspartate-beta-semialdehyde [(S)-ASA] and pyruvate to dihydrodipicolinate (DHDP). However, it was shown in E.coli that the product of the enzymatic reaction is not dihydrodipicolinate but in fact (4S)-4-hydroxy-2,3,4,5-tetrahydro-(2S)-dipicolinic acid (HTPA), and that the consecutive dehydration reaction leading to DHDP is not spontaneous but catalyzed by DapB.</text>
</comment>
<name>A0ABW2SL72_9ACTO</name>
<dbReference type="EMBL" id="JBHTEF010000001">
    <property type="protein sequence ID" value="MFC7580870.1"/>
    <property type="molecule type" value="Genomic_DNA"/>
</dbReference>
<feature type="site" description="Part of a proton relay during catalysis" evidence="12">
    <location>
        <position position="56"/>
    </location>
</feature>
<evidence type="ECO:0000256" key="5">
    <source>
        <dbReference type="ARBA" id="ARBA00022490"/>
    </source>
</evidence>
<keyword evidence="10 12" id="KW-0704">Schiff base</keyword>
<dbReference type="InterPro" id="IPR005263">
    <property type="entry name" value="DapA"/>
</dbReference>
<dbReference type="CDD" id="cd00950">
    <property type="entry name" value="DHDPS"/>
    <property type="match status" value="1"/>
</dbReference>
<evidence type="ECO:0000256" key="4">
    <source>
        <dbReference type="ARBA" id="ARBA00012086"/>
    </source>
</evidence>
<dbReference type="Proteomes" id="UP001596527">
    <property type="component" value="Unassembled WGS sequence"/>
</dbReference>
<proteinExistence type="inferred from homology"/>
<evidence type="ECO:0000313" key="15">
    <source>
        <dbReference type="Proteomes" id="UP001596527"/>
    </source>
</evidence>
<comment type="function">
    <text evidence="1 12">Catalyzes the condensation of (S)-aspartate-beta-semialdehyde [(S)-ASA] and pyruvate to 4-hydroxy-tetrahydrodipicolinate (HTPA).</text>
</comment>
<comment type="subcellular location">
    <subcellularLocation>
        <location evidence="12">Cytoplasm</location>
    </subcellularLocation>
</comment>
<dbReference type="PANTHER" id="PTHR12128">
    <property type="entry name" value="DIHYDRODIPICOLINATE SYNTHASE"/>
    <property type="match status" value="1"/>
</dbReference>
<comment type="caution">
    <text evidence="12">Lacks conserved residue(s) required for the propagation of feature annotation.</text>
</comment>
<keyword evidence="9 12" id="KW-0456">Lyase</keyword>